<keyword evidence="10" id="KW-1185">Reference proteome</keyword>
<dbReference type="PANTHER" id="PTHR23501:SF197">
    <property type="entry name" value="COMD"/>
    <property type="match status" value="1"/>
</dbReference>
<feature type="transmembrane region" description="Helical" evidence="7">
    <location>
        <begin position="118"/>
        <end position="139"/>
    </location>
</feature>
<dbReference type="CDD" id="cd17502">
    <property type="entry name" value="MFS_Azr1_MDR_like"/>
    <property type="match status" value="1"/>
</dbReference>
<keyword evidence="2" id="KW-0813">Transport</keyword>
<dbReference type="Pfam" id="PF07690">
    <property type="entry name" value="MFS_1"/>
    <property type="match status" value="2"/>
</dbReference>
<name>A0ABN3EEQ2_9ACTN</name>
<evidence type="ECO:0000313" key="9">
    <source>
        <dbReference type="EMBL" id="GAA2256033.1"/>
    </source>
</evidence>
<feature type="domain" description="Major facilitator superfamily (MFS) profile" evidence="8">
    <location>
        <begin position="28"/>
        <end position="510"/>
    </location>
</feature>
<dbReference type="Proteomes" id="UP001501474">
    <property type="component" value="Unassembled WGS sequence"/>
</dbReference>
<dbReference type="Gene3D" id="1.10.10.10">
    <property type="entry name" value="Winged helix-like DNA-binding domain superfamily/Winged helix DNA-binding domain"/>
    <property type="match status" value="1"/>
</dbReference>
<keyword evidence="4 7" id="KW-0812">Transmembrane</keyword>
<dbReference type="InterPro" id="IPR036390">
    <property type="entry name" value="WH_DNA-bd_sf"/>
</dbReference>
<dbReference type="SUPFAM" id="SSF46785">
    <property type="entry name" value="Winged helix' DNA-binding domain"/>
    <property type="match status" value="1"/>
</dbReference>
<dbReference type="Gene3D" id="1.20.1720.10">
    <property type="entry name" value="Multidrug resistance protein D"/>
    <property type="match status" value="1"/>
</dbReference>
<feature type="transmembrane region" description="Helical" evidence="7">
    <location>
        <begin position="25"/>
        <end position="50"/>
    </location>
</feature>
<dbReference type="InterPro" id="IPR020846">
    <property type="entry name" value="MFS_dom"/>
</dbReference>
<evidence type="ECO:0000256" key="1">
    <source>
        <dbReference type="ARBA" id="ARBA00004651"/>
    </source>
</evidence>
<dbReference type="InterPro" id="IPR036259">
    <property type="entry name" value="MFS_trans_sf"/>
</dbReference>
<evidence type="ECO:0000313" key="10">
    <source>
        <dbReference type="Proteomes" id="UP001501474"/>
    </source>
</evidence>
<dbReference type="PROSITE" id="PS50850">
    <property type="entry name" value="MFS"/>
    <property type="match status" value="1"/>
</dbReference>
<evidence type="ECO:0000256" key="4">
    <source>
        <dbReference type="ARBA" id="ARBA00022692"/>
    </source>
</evidence>
<feature type="transmembrane region" description="Helical" evidence="7">
    <location>
        <begin position="487"/>
        <end position="505"/>
    </location>
</feature>
<proteinExistence type="predicted"/>
<evidence type="ECO:0000256" key="3">
    <source>
        <dbReference type="ARBA" id="ARBA00022475"/>
    </source>
</evidence>
<accession>A0ABN3EEQ2</accession>
<dbReference type="EMBL" id="BAAART010000170">
    <property type="protein sequence ID" value="GAA2256033.1"/>
    <property type="molecule type" value="Genomic_DNA"/>
</dbReference>
<dbReference type="NCBIfam" id="TIGR00711">
    <property type="entry name" value="efflux_EmrB"/>
    <property type="match status" value="1"/>
</dbReference>
<dbReference type="SUPFAM" id="SSF103473">
    <property type="entry name" value="MFS general substrate transporter"/>
    <property type="match status" value="1"/>
</dbReference>
<dbReference type="Gene3D" id="1.20.1250.20">
    <property type="entry name" value="MFS general substrate transporter like domains"/>
    <property type="match status" value="1"/>
</dbReference>
<feature type="transmembrane region" description="Helical" evidence="7">
    <location>
        <begin position="62"/>
        <end position="81"/>
    </location>
</feature>
<evidence type="ECO:0000259" key="8">
    <source>
        <dbReference type="PROSITE" id="PS50850"/>
    </source>
</evidence>
<organism evidence="9 10">
    <name type="scientific">Streptomyces indiaensis</name>
    <dbReference type="NCBI Taxonomy" id="284033"/>
    <lineage>
        <taxon>Bacteria</taxon>
        <taxon>Bacillati</taxon>
        <taxon>Actinomycetota</taxon>
        <taxon>Actinomycetes</taxon>
        <taxon>Kitasatosporales</taxon>
        <taxon>Streptomycetaceae</taxon>
        <taxon>Streptomyces</taxon>
    </lineage>
</organism>
<evidence type="ECO:0000256" key="7">
    <source>
        <dbReference type="SAM" id="Phobius"/>
    </source>
</evidence>
<feature type="transmembrane region" description="Helical" evidence="7">
    <location>
        <begin position="378"/>
        <end position="401"/>
    </location>
</feature>
<feature type="transmembrane region" description="Helical" evidence="7">
    <location>
        <begin position="283"/>
        <end position="302"/>
    </location>
</feature>
<feature type="transmembrane region" description="Helical" evidence="7">
    <location>
        <begin position="347"/>
        <end position="366"/>
    </location>
</feature>
<feature type="transmembrane region" description="Helical" evidence="7">
    <location>
        <begin position="413"/>
        <end position="434"/>
    </location>
</feature>
<dbReference type="InterPro" id="IPR011701">
    <property type="entry name" value="MFS"/>
</dbReference>
<feature type="transmembrane region" description="Helical" evidence="7">
    <location>
        <begin position="151"/>
        <end position="169"/>
    </location>
</feature>
<feature type="transmembrane region" description="Helical" evidence="7">
    <location>
        <begin position="322"/>
        <end position="340"/>
    </location>
</feature>
<evidence type="ECO:0000256" key="5">
    <source>
        <dbReference type="ARBA" id="ARBA00022989"/>
    </source>
</evidence>
<feature type="transmembrane region" description="Helical" evidence="7">
    <location>
        <begin position="215"/>
        <end position="234"/>
    </location>
</feature>
<keyword evidence="5 7" id="KW-1133">Transmembrane helix</keyword>
<keyword evidence="6 7" id="KW-0472">Membrane</keyword>
<comment type="caution">
    <text evidence="9">The sequence shown here is derived from an EMBL/GenBank/DDBJ whole genome shotgun (WGS) entry which is preliminary data.</text>
</comment>
<feature type="transmembrane region" description="Helical" evidence="7">
    <location>
        <begin position="181"/>
        <end position="203"/>
    </location>
</feature>
<evidence type="ECO:0000256" key="2">
    <source>
        <dbReference type="ARBA" id="ARBA00022448"/>
    </source>
</evidence>
<feature type="transmembrane region" description="Helical" evidence="7">
    <location>
        <begin position="240"/>
        <end position="262"/>
    </location>
</feature>
<dbReference type="RefSeq" id="WP_344369455.1">
    <property type="nucleotide sequence ID" value="NZ_BAAART010000170.1"/>
</dbReference>
<keyword evidence="3" id="KW-1003">Cell membrane</keyword>
<reference evidence="9 10" key="1">
    <citation type="journal article" date="2019" name="Int. J. Syst. Evol. Microbiol.">
        <title>The Global Catalogue of Microorganisms (GCM) 10K type strain sequencing project: providing services to taxonomists for standard genome sequencing and annotation.</title>
        <authorList>
            <consortium name="The Broad Institute Genomics Platform"/>
            <consortium name="The Broad Institute Genome Sequencing Center for Infectious Disease"/>
            <person name="Wu L."/>
            <person name="Ma J."/>
        </authorList>
    </citation>
    <scope>NUCLEOTIDE SEQUENCE [LARGE SCALE GENOMIC DNA]</scope>
    <source>
        <strain evidence="9 10">JCM 3053</strain>
    </source>
</reference>
<comment type="subcellular location">
    <subcellularLocation>
        <location evidence="1">Cell membrane</location>
        <topology evidence="1">Multi-pass membrane protein</topology>
    </subcellularLocation>
</comment>
<feature type="transmembrane region" description="Helical" evidence="7">
    <location>
        <begin position="93"/>
        <end position="112"/>
    </location>
</feature>
<gene>
    <name evidence="9" type="ORF">GCM10010104_61290</name>
</gene>
<protein>
    <submittedName>
        <fullName evidence="9">MFS transporter</fullName>
    </submittedName>
</protein>
<dbReference type="InterPro" id="IPR004638">
    <property type="entry name" value="EmrB-like"/>
</dbReference>
<dbReference type="PANTHER" id="PTHR23501">
    <property type="entry name" value="MAJOR FACILITATOR SUPERFAMILY"/>
    <property type="match status" value="1"/>
</dbReference>
<dbReference type="InterPro" id="IPR036388">
    <property type="entry name" value="WH-like_DNA-bd_sf"/>
</dbReference>
<evidence type="ECO:0000256" key="6">
    <source>
        <dbReference type="ARBA" id="ARBA00023136"/>
    </source>
</evidence>
<sequence>MAEDGNATTLTPQGMALREQVPGNVLVSIGALLLGMLLAALDQTIVSTALPTIVSDLGGLDHLSWVVTAYLLAATAATPLWGKLGDQYGRKRLFQTAIVIFLVGSALCGAAQDMAQLIAFRALQGLGGGGLIVLSMAIVGDLVPPRERGRYQGLFGAVFGATSVLGPLLGGLFTQHLSWRWVFYVNLPVGVVALAVIATVLHLPRTSQRHVIDYLGTLLIAAVATCLVLVASLGGTTWAWGSWQIVGLAVLGAVLAVAFVAVERRAAEPVLPLRLFRVRTFTLAAVISFVVGFAMFGAMTYLPTFLQVVQGISPTMSGVHMLPMVLGLLLASTTSGQIVSRTGRWKVFPIAGTGITTLGLLLLHQLDEHSSTAELSGFFFVFGLGLGLVMQVLVLIVQNAVPYADLGVATSGATFFRSIGAAFGVSVFGTVFAGRLGDQLTDAFRGATLPPGTSVDTLEADPRGIAALPADLRPPALHAYAVSITDVFLYAAPVALLGFVLAWFLKEDRLRGSVTAPDATETLASNPVQRSSYDEVCRALSVLGTRAGRREVYRRITARAGYDLLPATSWLLLRMRRHGSVEPGVLADTMPVPLTVIMEAARQAEERRLAVRRGVDMVLTDEGREVAARLAAAREESLAELLGDWWGPDRPADLEHLVRELTGELCGSRRERPYRVRSVEERT</sequence>